<keyword evidence="9 13" id="KW-0547">Nucleotide-binding</keyword>
<dbReference type="PRINTS" id="PR00477">
    <property type="entry name" value="PHGLYCKINASE"/>
</dbReference>
<feature type="binding site" evidence="13">
    <location>
        <position position="118"/>
    </location>
    <ligand>
        <name>substrate</name>
    </ligand>
</feature>
<evidence type="ECO:0000256" key="11">
    <source>
        <dbReference type="ARBA" id="ARBA00022840"/>
    </source>
</evidence>
<evidence type="ECO:0000256" key="4">
    <source>
        <dbReference type="ARBA" id="ARBA00008982"/>
    </source>
</evidence>
<dbReference type="PIRSF" id="PIRSF000724">
    <property type="entry name" value="Pgk"/>
    <property type="match status" value="1"/>
</dbReference>
<feature type="binding site" evidence="14">
    <location>
        <position position="35"/>
    </location>
    <ligand>
        <name>(2R)-3-phosphoglycerate</name>
        <dbReference type="ChEBI" id="CHEBI:58272"/>
    </ligand>
</feature>
<evidence type="ECO:0000256" key="8">
    <source>
        <dbReference type="ARBA" id="ARBA00022679"/>
    </source>
</evidence>
<evidence type="ECO:0000256" key="3">
    <source>
        <dbReference type="ARBA" id="ARBA00004838"/>
    </source>
</evidence>
<keyword evidence="11 13" id="KW-0067">ATP-binding</keyword>
<dbReference type="Gene3D" id="3.40.50.1260">
    <property type="entry name" value="Phosphoglycerate kinase, N-terminal domain"/>
    <property type="match status" value="2"/>
</dbReference>
<organism evidence="17 18">
    <name type="scientific">Candidatus Faecenecus gallistercoris</name>
    <dbReference type="NCBI Taxonomy" id="2840793"/>
    <lineage>
        <taxon>Bacteria</taxon>
        <taxon>Bacillati</taxon>
        <taxon>Bacillota</taxon>
        <taxon>Bacillota incertae sedis</taxon>
        <taxon>Candidatus Faecenecus</taxon>
    </lineage>
</organism>
<dbReference type="EC" id="2.7.2.3" evidence="5 13"/>
<dbReference type="HAMAP" id="MF_00145">
    <property type="entry name" value="Phosphoglyc_kinase"/>
    <property type="match status" value="1"/>
</dbReference>
<feature type="binding site" evidence="13">
    <location>
        <position position="35"/>
    </location>
    <ligand>
        <name>substrate</name>
    </ligand>
</feature>
<evidence type="ECO:0000256" key="13">
    <source>
        <dbReference type="HAMAP-Rule" id="MF_00145"/>
    </source>
</evidence>
<evidence type="ECO:0000313" key="18">
    <source>
        <dbReference type="Proteomes" id="UP000886725"/>
    </source>
</evidence>
<dbReference type="GO" id="GO:0009986">
    <property type="term" value="C:cell surface"/>
    <property type="evidence" value="ECO:0007669"/>
    <property type="project" value="UniProtKB-ARBA"/>
</dbReference>
<evidence type="ECO:0000256" key="9">
    <source>
        <dbReference type="ARBA" id="ARBA00022741"/>
    </source>
</evidence>
<feature type="binding site" evidence="13">
    <location>
        <position position="155"/>
    </location>
    <ligand>
        <name>substrate</name>
    </ligand>
</feature>
<evidence type="ECO:0000256" key="16">
    <source>
        <dbReference type="RuleBase" id="RU000532"/>
    </source>
</evidence>
<reference evidence="17" key="1">
    <citation type="submission" date="2020-10" db="EMBL/GenBank/DDBJ databases">
        <authorList>
            <person name="Gilroy R."/>
        </authorList>
    </citation>
    <scope>NUCLEOTIDE SEQUENCE</scope>
    <source>
        <strain evidence="17">CHK165-10780</strain>
    </source>
</reference>
<dbReference type="InterPro" id="IPR015911">
    <property type="entry name" value="Phosphoglycerate_kinase_CS"/>
</dbReference>
<dbReference type="GO" id="GO:0004618">
    <property type="term" value="F:phosphoglycerate kinase activity"/>
    <property type="evidence" value="ECO:0007669"/>
    <property type="project" value="UniProtKB-UniRule"/>
</dbReference>
<dbReference type="GO" id="GO:0006096">
    <property type="term" value="P:glycolytic process"/>
    <property type="evidence" value="ECO:0007669"/>
    <property type="project" value="UniProtKB-UniRule"/>
</dbReference>
<dbReference type="EMBL" id="DVFU01000023">
    <property type="protein sequence ID" value="HIQ64319.1"/>
    <property type="molecule type" value="Genomic_DNA"/>
</dbReference>
<proteinExistence type="inferred from homology"/>
<keyword evidence="12 13" id="KW-0324">Glycolysis</keyword>
<protein>
    <recommendedName>
        <fullName evidence="6 13">Phosphoglycerate kinase</fullName>
        <ecNumber evidence="5 13">2.7.2.3</ecNumber>
    </recommendedName>
</protein>
<dbReference type="FunFam" id="3.40.50.1260:FF:000008">
    <property type="entry name" value="Phosphoglycerate kinase"/>
    <property type="match status" value="1"/>
</dbReference>
<keyword evidence="8 13" id="KW-0808">Transferase</keyword>
<dbReference type="SUPFAM" id="SSF53748">
    <property type="entry name" value="Phosphoglycerate kinase"/>
    <property type="match status" value="1"/>
</dbReference>
<evidence type="ECO:0000256" key="6">
    <source>
        <dbReference type="ARBA" id="ARBA00016471"/>
    </source>
</evidence>
<keyword evidence="7 13" id="KW-0963">Cytoplasm</keyword>
<evidence type="ECO:0000256" key="15">
    <source>
        <dbReference type="PIRSR" id="PIRSR000724-2"/>
    </source>
</evidence>
<feature type="binding site" evidence="14">
    <location>
        <position position="118"/>
    </location>
    <ligand>
        <name>(2R)-3-phosphoglycerate</name>
        <dbReference type="ChEBI" id="CHEBI:58272"/>
    </ligand>
</feature>
<reference evidence="17" key="2">
    <citation type="journal article" date="2021" name="PeerJ">
        <title>Extensive microbial diversity within the chicken gut microbiome revealed by metagenomics and culture.</title>
        <authorList>
            <person name="Gilroy R."/>
            <person name="Ravi A."/>
            <person name="Getino M."/>
            <person name="Pursley I."/>
            <person name="Horton D.L."/>
            <person name="Alikhan N.F."/>
            <person name="Baker D."/>
            <person name="Gharbi K."/>
            <person name="Hall N."/>
            <person name="Watson M."/>
            <person name="Adriaenssens E.M."/>
            <person name="Foster-Nyarko E."/>
            <person name="Jarju S."/>
            <person name="Secka A."/>
            <person name="Antonio M."/>
            <person name="Oren A."/>
            <person name="Chaudhuri R.R."/>
            <person name="La Ragione R."/>
            <person name="Hildebrand F."/>
            <person name="Pallen M.J."/>
        </authorList>
    </citation>
    <scope>NUCLEOTIDE SEQUENCE</scope>
    <source>
        <strain evidence="17">CHK165-10780</strain>
    </source>
</reference>
<dbReference type="Pfam" id="PF00162">
    <property type="entry name" value="PGK"/>
    <property type="match status" value="1"/>
</dbReference>
<feature type="binding site" evidence="13">
    <location>
        <begin position="349"/>
        <end position="352"/>
    </location>
    <ligand>
        <name>ATP</name>
        <dbReference type="ChEBI" id="CHEBI:30616"/>
    </ligand>
</feature>
<evidence type="ECO:0000256" key="12">
    <source>
        <dbReference type="ARBA" id="ARBA00023152"/>
    </source>
</evidence>
<evidence type="ECO:0000256" key="7">
    <source>
        <dbReference type="ARBA" id="ARBA00022490"/>
    </source>
</evidence>
<accession>A0A9D0YYA9</accession>
<sequence length="393" mass="42847">MKKTIKDYDLHGKRVIIRCDFNVPMKDGKITDDTRIQAALPTIEYAINESAKVILMSHLGRVKEEKDLVKNDLFPVAQRLSNLLNQKVLFCKATSGSELKDAVDGLKDGEVLLMQNTRYEDLNGKKESSNDPELGAFWASLGDIYINDAFGTAHRAHASNVGIASHLPNGIGFLIEKELNHLESLKNPERPYVIIMGGAKVSDKIKVIENLAPIADKIMIGGGMAFTFLKAKGIDIGKSLLEEDSLEFCQKMIATYGDKLVLPVDVNVTTEFSEETPHHICKVSEIGADEMAMDIGPETIAMMKEVLANAKTVFWNGPLGVYEMKEYQKGTNELLKTIANSSIHSVLGGGDIVAAASELGFKDKVSHASTGGGATLEFLEGKELPGIAIIQEK</sequence>
<comment type="caution">
    <text evidence="13">Lacks conserved residue(s) required for the propagation of feature annotation.</text>
</comment>
<gene>
    <name evidence="13" type="primary">pgk</name>
    <name evidence="17" type="ORF">IAC85_01115</name>
</gene>
<feature type="binding site" evidence="13 14">
    <location>
        <begin position="20"/>
        <end position="22"/>
    </location>
    <ligand>
        <name>substrate</name>
    </ligand>
</feature>
<dbReference type="InterPro" id="IPR036043">
    <property type="entry name" value="Phosphoglycerate_kinase_sf"/>
</dbReference>
<dbReference type="GO" id="GO:0043531">
    <property type="term" value="F:ADP binding"/>
    <property type="evidence" value="ECO:0007669"/>
    <property type="project" value="TreeGrafter"/>
</dbReference>
<evidence type="ECO:0000256" key="14">
    <source>
        <dbReference type="PIRSR" id="PIRSR000724-1"/>
    </source>
</evidence>
<dbReference type="GO" id="GO:0006094">
    <property type="term" value="P:gluconeogenesis"/>
    <property type="evidence" value="ECO:0007669"/>
    <property type="project" value="TreeGrafter"/>
</dbReference>
<evidence type="ECO:0000256" key="2">
    <source>
        <dbReference type="ARBA" id="ARBA00004496"/>
    </source>
</evidence>
<dbReference type="GO" id="GO:0005524">
    <property type="term" value="F:ATP binding"/>
    <property type="evidence" value="ECO:0007669"/>
    <property type="project" value="UniProtKB-KW"/>
</dbReference>
<dbReference type="InterPro" id="IPR015824">
    <property type="entry name" value="Phosphoglycerate_kinase_N"/>
</dbReference>
<comment type="subcellular location">
    <subcellularLocation>
        <location evidence="2 13">Cytoplasm</location>
    </subcellularLocation>
</comment>
<evidence type="ECO:0000256" key="10">
    <source>
        <dbReference type="ARBA" id="ARBA00022777"/>
    </source>
</evidence>
<comment type="subunit">
    <text evidence="13">Monomer.</text>
</comment>
<dbReference type="InterPro" id="IPR001576">
    <property type="entry name" value="Phosphoglycerate_kinase"/>
</dbReference>
<name>A0A9D0YYA9_9FIRM</name>
<dbReference type="AlphaFoldDB" id="A0A9D0YYA9"/>
<comment type="caution">
    <text evidence="17">The sequence shown here is derived from an EMBL/GenBank/DDBJ whole genome shotgun (WGS) entry which is preliminary data.</text>
</comment>
<comment type="catalytic activity">
    <reaction evidence="1 13 16">
        <text>(2R)-3-phosphoglycerate + ATP = (2R)-3-phospho-glyceroyl phosphate + ADP</text>
        <dbReference type="Rhea" id="RHEA:14801"/>
        <dbReference type="ChEBI" id="CHEBI:30616"/>
        <dbReference type="ChEBI" id="CHEBI:57604"/>
        <dbReference type="ChEBI" id="CHEBI:58272"/>
        <dbReference type="ChEBI" id="CHEBI:456216"/>
        <dbReference type="EC" id="2.7.2.3"/>
    </reaction>
</comment>
<evidence type="ECO:0000256" key="1">
    <source>
        <dbReference type="ARBA" id="ARBA00000642"/>
    </source>
</evidence>
<comment type="pathway">
    <text evidence="3 13">Carbohydrate degradation; glycolysis; pyruvate from D-glyceraldehyde 3-phosphate: step 2/5.</text>
</comment>
<evidence type="ECO:0000313" key="17">
    <source>
        <dbReference type="EMBL" id="HIQ64319.1"/>
    </source>
</evidence>
<feature type="binding site" evidence="13 15">
    <location>
        <position position="204"/>
    </location>
    <ligand>
        <name>ATP</name>
        <dbReference type="ChEBI" id="CHEBI:30616"/>
    </ligand>
</feature>
<comment type="similarity">
    <text evidence="4 13 16">Belongs to the phosphoglycerate kinase family.</text>
</comment>
<dbReference type="PROSITE" id="PS00111">
    <property type="entry name" value="PGLYCERATE_KINASE"/>
    <property type="match status" value="1"/>
</dbReference>
<dbReference type="GO" id="GO:0005829">
    <property type="term" value="C:cytosol"/>
    <property type="evidence" value="ECO:0007669"/>
    <property type="project" value="TreeGrafter"/>
</dbReference>
<evidence type="ECO:0000256" key="5">
    <source>
        <dbReference type="ARBA" id="ARBA00013061"/>
    </source>
</evidence>
<dbReference type="PANTHER" id="PTHR11406:SF23">
    <property type="entry name" value="PHOSPHOGLYCERATE KINASE 1, CHLOROPLASTIC-RELATED"/>
    <property type="match status" value="1"/>
</dbReference>
<dbReference type="PANTHER" id="PTHR11406">
    <property type="entry name" value="PHOSPHOGLYCERATE KINASE"/>
    <property type="match status" value="1"/>
</dbReference>
<dbReference type="Proteomes" id="UP000886725">
    <property type="component" value="Unassembled WGS sequence"/>
</dbReference>
<feature type="binding site" evidence="13 15">
    <location>
        <position position="323"/>
    </location>
    <ligand>
        <name>ATP</name>
        <dbReference type="ChEBI" id="CHEBI:30616"/>
    </ligand>
</feature>
<keyword evidence="10 13" id="KW-0418">Kinase</keyword>
<dbReference type="FunFam" id="3.40.50.1260:FF:000001">
    <property type="entry name" value="Phosphoglycerate kinase"/>
    <property type="match status" value="1"/>
</dbReference>
<feature type="binding site" evidence="14">
    <location>
        <position position="155"/>
    </location>
    <ligand>
        <name>(2R)-3-phosphoglycerate</name>
        <dbReference type="ChEBI" id="CHEBI:58272"/>
    </ligand>
</feature>
<feature type="binding site" evidence="13 14">
    <location>
        <begin position="58"/>
        <end position="61"/>
    </location>
    <ligand>
        <name>substrate</name>
    </ligand>
</feature>